<dbReference type="EMBL" id="RRUE01000002">
    <property type="protein sequence ID" value="RRN43820.1"/>
    <property type="molecule type" value="Genomic_DNA"/>
</dbReference>
<comment type="caution">
    <text evidence="3">The sequence shown here is derived from an EMBL/GenBank/DDBJ whole genome shotgun (WGS) entry which is preliminary data.</text>
</comment>
<protein>
    <submittedName>
        <fullName evidence="3">Tautomerase PptA</fullName>
    </submittedName>
</protein>
<dbReference type="GO" id="GO:0016853">
    <property type="term" value="F:isomerase activity"/>
    <property type="evidence" value="ECO:0007669"/>
    <property type="project" value="UniProtKB-KW"/>
</dbReference>
<sequence>MPHIDIKCYPKGLSKQELQSFADDLTTFASQRLNTPKEYITIAYTEVPAEAWKESVFDTEIAPNVDKLLRKPQYSM</sequence>
<organism evidence="3 4">
    <name type="scientific">Lautropia dentalis</name>
    <dbReference type="NCBI Taxonomy" id="2490857"/>
    <lineage>
        <taxon>Bacteria</taxon>
        <taxon>Pseudomonadati</taxon>
        <taxon>Pseudomonadota</taxon>
        <taxon>Betaproteobacteria</taxon>
        <taxon>Burkholderiales</taxon>
        <taxon>Burkholderiaceae</taxon>
        <taxon>Lautropia</taxon>
    </lineage>
</organism>
<evidence type="ECO:0000256" key="1">
    <source>
        <dbReference type="ARBA" id="ARBA00023235"/>
    </source>
</evidence>
<dbReference type="InterPro" id="IPR014347">
    <property type="entry name" value="Tautomerase/MIF_sf"/>
</dbReference>
<evidence type="ECO:0000313" key="3">
    <source>
        <dbReference type="EMBL" id="RRN43820.1"/>
    </source>
</evidence>
<dbReference type="OrthoDB" id="8527422at2"/>
<proteinExistence type="predicted"/>
<accession>A0A426FM39</accession>
<dbReference type="InterPro" id="IPR004370">
    <property type="entry name" value="4-OT-like_dom"/>
</dbReference>
<dbReference type="RefSeq" id="WP_125096020.1">
    <property type="nucleotide sequence ID" value="NZ_RRUE01000002.1"/>
</dbReference>
<reference evidence="3 4" key="1">
    <citation type="submission" date="2018-11" db="EMBL/GenBank/DDBJ databases">
        <title>Genome sequencing of Lautropia sp. KCOM 2505 (= ChDC F240).</title>
        <authorList>
            <person name="Kook J.-K."/>
            <person name="Park S.-N."/>
            <person name="Lim Y.K."/>
        </authorList>
    </citation>
    <scope>NUCLEOTIDE SEQUENCE [LARGE SCALE GENOMIC DNA]</scope>
    <source>
        <strain evidence="3 4">KCOM 2505</strain>
    </source>
</reference>
<feature type="domain" description="4-oxalocrotonate tautomerase-like" evidence="2">
    <location>
        <begin position="2"/>
        <end position="52"/>
    </location>
</feature>
<evidence type="ECO:0000313" key="4">
    <source>
        <dbReference type="Proteomes" id="UP000270261"/>
    </source>
</evidence>
<dbReference type="NCBIfam" id="NF002324">
    <property type="entry name" value="PRK01271.1"/>
    <property type="match status" value="1"/>
</dbReference>
<gene>
    <name evidence="3" type="primary">pptA</name>
    <name evidence="3" type="ORF">EHV23_10460</name>
</gene>
<dbReference type="Pfam" id="PF01361">
    <property type="entry name" value="Tautomerase"/>
    <property type="match status" value="1"/>
</dbReference>
<keyword evidence="4" id="KW-1185">Reference proteome</keyword>
<name>A0A426FM39_9BURK</name>
<dbReference type="Gene3D" id="3.30.429.10">
    <property type="entry name" value="Macrophage Migration Inhibitory Factor"/>
    <property type="match status" value="1"/>
</dbReference>
<dbReference type="SUPFAM" id="SSF55331">
    <property type="entry name" value="Tautomerase/MIF"/>
    <property type="match status" value="1"/>
</dbReference>
<keyword evidence="1" id="KW-0413">Isomerase</keyword>
<dbReference type="AlphaFoldDB" id="A0A426FM39"/>
<evidence type="ECO:0000259" key="2">
    <source>
        <dbReference type="Pfam" id="PF01361"/>
    </source>
</evidence>
<dbReference type="Proteomes" id="UP000270261">
    <property type="component" value="Unassembled WGS sequence"/>
</dbReference>